<organism evidence="2 3">
    <name type="scientific">Colletotrichum shisoi</name>
    <dbReference type="NCBI Taxonomy" id="2078593"/>
    <lineage>
        <taxon>Eukaryota</taxon>
        <taxon>Fungi</taxon>
        <taxon>Dikarya</taxon>
        <taxon>Ascomycota</taxon>
        <taxon>Pezizomycotina</taxon>
        <taxon>Sordariomycetes</taxon>
        <taxon>Hypocreomycetidae</taxon>
        <taxon>Glomerellales</taxon>
        <taxon>Glomerellaceae</taxon>
        <taxon>Colletotrichum</taxon>
        <taxon>Colletotrichum destructivum species complex</taxon>
    </lineage>
</organism>
<name>A0A5Q4BCZ2_9PEZI</name>
<evidence type="ECO:0000313" key="2">
    <source>
        <dbReference type="EMBL" id="TQN64790.1"/>
    </source>
</evidence>
<protein>
    <submittedName>
        <fullName evidence="2">Uncharacterized protein</fullName>
    </submittedName>
</protein>
<proteinExistence type="predicted"/>
<gene>
    <name evidence="2" type="ORF">CSHISOI_10639</name>
</gene>
<feature type="region of interest" description="Disordered" evidence="1">
    <location>
        <begin position="1"/>
        <end position="28"/>
    </location>
</feature>
<dbReference type="AlphaFoldDB" id="A0A5Q4BCZ2"/>
<feature type="compositionally biased region" description="Low complexity" evidence="1">
    <location>
        <begin position="62"/>
        <end position="77"/>
    </location>
</feature>
<keyword evidence="3" id="KW-1185">Reference proteome</keyword>
<dbReference type="OrthoDB" id="10640865at2759"/>
<accession>A0A5Q4BCZ2</accession>
<dbReference type="Proteomes" id="UP000326340">
    <property type="component" value="Unassembled WGS sequence"/>
</dbReference>
<dbReference type="EMBL" id="PUHP01002044">
    <property type="protein sequence ID" value="TQN64790.1"/>
    <property type="molecule type" value="Genomic_DNA"/>
</dbReference>
<evidence type="ECO:0000313" key="3">
    <source>
        <dbReference type="Proteomes" id="UP000326340"/>
    </source>
</evidence>
<feature type="compositionally biased region" description="Polar residues" evidence="1">
    <location>
        <begin position="52"/>
        <end position="61"/>
    </location>
</feature>
<sequence>MRHTRVTPGHDDHEHKYKRKREHDGNDDSHVHVIIVGCKDWSSLDSDAVHGSTTDFVSGNGSSSLQPSLLPQEQDQPSQDKDFKAEFAEIGERYRDATGRWQTAYRQIMDIEEELSEIDRLAEALRAAWSEASSHGTPIGGGGSSGSSTVERGLVDGGGRRLRRRCNIPIDLDILQGVDKA</sequence>
<feature type="region of interest" description="Disordered" evidence="1">
    <location>
        <begin position="132"/>
        <end position="156"/>
    </location>
</feature>
<evidence type="ECO:0000256" key="1">
    <source>
        <dbReference type="SAM" id="MobiDB-lite"/>
    </source>
</evidence>
<reference evidence="2 3" key="1">
    <citation type="journal article" date="2019" name="Sci. Rep.">
        <title>Colletotrichum shisoi sp. nov., an anthracnose pathogen of Perilla frutescens in Japan: molecular phylogenetic, morphological and genomic evidence.</title>
        <authorList>
            <person name="Gan P."/>
            <person name="Tsushima A."/>
            <person name="Hiroyama R."/>
            <person name="Narusaka M."/>
            <person name="Takano Y."/>
            <person name="Narusaka Y."/>
            <person name="Kawaradani M."/>
            <person name="Damm U."/>
            <person name="Shirasu K."/>
        </authorList>
    </citation>
    <scope>NUCLEOTIDE SEQUENCE [LARGE SCALE GENOMIC DNA]</scope>
    <source>
        <strain evidence="2 3">PG-2018a</strain>
    </source>
</reference>
<comment type="caution">
    <text evidence="2">The sequence shown here is derived from an EMBL/GenBank/DDBJ whole genome shotgun (WGS) entry which is preliminary data.</text>
</comment>
<feature type="region of interest" description="Disordered" evidence="1">
    <location>
        <begin position="52"/>
        <end position="81"/>
    </location>
</feature>